<feature type="transmembrane region" description="Helical" evidence="6">
    <location>
        <begin position="39"/>
        <end position="65"/>
    </location>
</feature>
<organism evidence="7 8">
    <name type="scientific">Pseudoroseomonas cervicalis ATCC 49957</name>
    <dbReference type="NCBI Taxonomy" id="525371"/>
    <lineage>
        <taxon>Bacteria</taxon>
        <taxon>Pseudomonadati</taxon>
        <taxon>Pseudomonadota</taxon>
        <taxon>Alphaproteobacteria</taxon>
        <taxon>Acetobacterales</taxon>
        <taxon>Roseomonadaceae</taxon>
        <taxon>Roseomonas</taxon>
    </lineage>
</organism>
<reference evidence="7 8" key="1">
    <citation type="submission" date="2010-04" db="EMBL/GenBank/DDBJ databases">
        <authorList>
            <person name="Qin X."/>
            <person name="Bachman B."/>
            <person name="Battles P."/>
            <person name="Bell A."/>
            <person name="Bess C."/>
            <person name="Bickham C."/>
            <person name="Chaboub L."/>
            <person name="Chen D."/>
            <person name="Coyle M."/>
            <person name="Deiros D.R."/>
            <person name="Dinh H."/>
            <person name="Forbes L."/>
            <person name="Fowler G."/>
            <person name="Francisco L."/>
            <person name="Fu Q."/>
            <person name="Gubbala S."/>
            <person name="Hale W."/>
            <person name="Han Y."/>
            <person name="Hemphill L."/>
            <person name="Highlander S.K."/>
            <person name="Hirani K."/>
            <person name="Hogues M."/>
            <person name="Jackson L."/>
            <person name="Jakkamsetti A."/>
            <person name="Javaid M."/>
            <person name="Jiang H."/>
            <person name="Korchina V."/>
            <person name="Kovar C."/>
            <person name="Lara F."/>
            <person name="Lee S."/>
            <person name="Mata R."/>
            <person name="Mathew T."/>
            <person name="Moen C."/>
            <person name="Morales K."/>
            <person name="Munidasa M."/>
            <person name="Nazareth L."/>
            <person name="Ngo R."/>
            <person name="Nguyen L."/>
            <person name="Okwuonu G."/>
            <person name="Ongeri F."/>
            <person name="Patil S."/>
            <person name="Petrosino J."/>
            <person name="Pham C."/>
            <person name="Pham P."/>
            <person name="Pu L.-L."/>
            <person name="Puazo M."/>
            <person name="Raj R."/>
            <person name="Reid J."/>
            <person name="Rouhana J."/>
            <person name="Saada N."/>
            <person name="Shang Y."/>
            <person name="Simmons D."/>
            <person name="Thornton R."/>
            <person name="Warren J."/>
            <person name="Weissenberger G."/>
            <person name="Zhang J."/>
            <person name="Zhang L."/>
            <person name="Zhou C."/>
            <person name="Zhu D."/>
            <person name="Muzny D."/>
            <person name="Worley K."/>
            <person name="Gibbs R."/>
        </authorList>
    </citation>
    <scope>NUCLEOTIDE SEQUENCE [LARGE SCALE GENOMIC DNA]</scope>
    <source>
        <strain evidence="7 8">ATCC 49957</strain>
    </source>
</reference>
<dbReference type="HOGENOM" id="CLU_079569_2_3_5"/>
<evidence type="ECO:0000256" key="5">
    <source>
        <dbReference type="ARBA" id="ARBA00023136"/>
    </source>
</evidence>
<keyword evidence="4 6" id="KW-1133">Transmembrane helix</keyword>
<accession>D5RHS7</accession>
<feature type="transmembrane region" description="Helical" evidence="6">
    <location>
        <begin position="149"/>
        <end position="171"/>
    </location>
</feature>
<dbReference type="EMBL" id="ADVL01000112">
    <property type="protein sequence ID" value="EFH13139.1"/>
    <property type="molecule type" value="Genomic_DNA"/>
</dbReference>
<dbReference type="AlphaFoldDB" id="D5RHS7"/>
<comment type="subcellular location">
    <subcellularLocation>
        <location evidence="1">Cell membrane</location>
        <topology evidence="1">Multi-pass membrane protein</topology>
    </subcellularLocation>
</comment>
<keyword evidence="3 6" id="KW-0812">Transmembrane</keyword>
<sequence length="207" mass="21138">MPIENWLAFTAAAAILLAIPGPTILLVISYALGHGRRPAAAMVAGVALGDLTAMTASMAGLGALLATSSELFTLLRWVGAAYLVYLGLKLWRAPVQEAGAAAPSAGLGRIFGHAYAVTALNPKSIVFFVAFVPQFLAAGAPFLPQVGVMIATFVSMAAANAALYALLAASARGALRRPAVQRAVNRTGGGLLMGAGLLSVLWRKAPA</sequence>
<dbReference type="RefSeq" id="WP_007003696.1">
    <property type="nucleotide sequence ID" value="NZ_GG770778.1"/>
</dbReference>
<evidence type="ECO:0000256" key="6">
    <source>
        <dbReference type="SAM" id="Phobius"/>
    </source>
</evidence>
<dbReference type="PANTHER" id="PTHR30086">
    <property type="entry name" value="ARGININE EXPORTER PROTEIN ARGO"/>
    <property type="match status" value="1"/>
</dbReference>
<keyword evidence="2" id="KW-1003">Cell membrane</keyword>
<dbReference type="PIRSF" id="PIRSF006324">
    <property type="entry name" value="LeuE"/>
    <property type="match status" value="1"/>
</dbReference>
<keyword evidence="5 6" id="KW-0472">Membrane</keyword>
<dbReference type="GO" id="GO:0005886">
    <property type="term" value="C:plasma membrane"/>
    <property type="evidence" value="ECO:0007669"/>
    <property type="project" value="UniProtKB-SubCell"/>
</dbReference>
<evidence type="ECO:0000256" key="1">
    <source>
        <dbReference type="ARBA" id="ARBA00004651"/>
    </source>
</evidence>
<feature type="transmembrane region" description="Helical" evidence="6">
    <location>
        <begin position="6"/>
        <end position="32"/>
    </location>
</feature>
<proteinExistence type="predicted"/>
<dbReference type="InterPro" id="IPR001123">
    <property type="entry name" value="LeuE-type"/>
</dbReference>
<feature type="transmembrane region" description="Helical" evidence="6">
    <location>
        <begin position="183"/>
        <end position="202"/>
    </location>
</feature>
<evidence type="ECO:0000313" key="8">
    <source>
        <dbReference type="Proteomes" id="UP000005324"/>
    </source>
</evidence>
<evidence type="ECO:0000256" key="2">
    <source>
        <dbReference type="ARBA" id="ARBA00022475"/>
    </source>
</evidence>
<dbReference type="GO" id="GO:0015171">
    <property type="term" value="F:amino acid transmembrane transporter activity"/>
    <property type="evidence" value="ECO:0007669"/>
    <property type="project" value="TreeGrafter"/>
</dbReference>
<dbReference type="Proteomes" id="UP000005324">
    <property type="component" value="Unassembled WGS sequence"/>
</dbReference>
<dbReference type="PANTHER" id="PTHR30086:SF20">
    <property type="entry name" value="ARGININE EXPORTER PROTEIN ARGO-RELATED"/>
    <property type="match status" value="1"/>
</dbReference>
<dbReference type="Pfam" id="PF01810">
    <property type="entry name" value="LysE"/>
    <property type="match status" value="1"/>
</dbReference>
<comment type="caution">
    <text evidence="7">The sequence shown here is derived from an EMBL/GenBank/DDBJ whole genome shotgun (WGS) entry which is preliminary data.</text>
</comment>
<protein>
    <submittedName>
        <fullName evidence="7">Translocator protein, LysE family</fullName>
    </submittedName>
</protein>
<dbReference type="OrthoDB" id="9804822at2"/>
<gene>
    <name evidence="7" type="primary">rhtB</name>
    <name evidence="7" type="ORF">HMPREF0731_0637</name>
</gene>
<keyword evidence="8" id="KW-1185">Reference proteome</keyword>
<evidence type="ECO:0000313" key="7">
    <source>
        <dbReference type="EMBL" id="EFH13139.1"/>
    </source>
</evidence>
<feature type="transmembrane region" description="Helical" evidence="6">
    <location>
        <begin position="71"/>
        <end position="88"/>
    </location>
</feature>
<name>D5RHS7_9PROT</name>
<evidence type="ECO:0000256" key="4">
    <source>
        <dbReference type="ARBA" id="ARBA00022989"/>
    </source>
</evidence>
<evidence type="ECO:0000256" key="3">
    <source>
        <dbReference type="ARBA" id="ARBA00022692"/>
    </source>
</evidence>